<keyword evidence="2" id="KW-0805">Transcription regulation</keyword>
<evidence type="ECO:0000256" key="4">
    <source>
        <dbReference type="ARBA" id="ARBA00023163"/>
    </source>
</evidence>
<evidence type="ECO:0000313" key="6">
    <source>
        <dbReference type="EMBL" id="SFO76520.1"/>
    </source>
</evidence>
<keyword evidence="7" id="KW-1185">Reference proteome</keyword>
<organism evidence="6 7">
    <name type="scientific">Cohaesibacter marisflavi</name>
    <dbReference type="NCBI Taxonomy" id="655353"/>
    <lineage>
        <taxon>Bacteria</taxon>
        <taxon>Pseudomonadati</taxon>
        <taxon>Pseudomonadota</taxon>
        <taxon>Alphaproteobacteria</taxon>
        <taxon>Hyphomicrobiales</taxon>
        <taxon>Cohaesibacteraceae</taxon>
    </lineage>
</organism>
<dbReference type="RefSeq" id="WP_090074792.1">
    <property type="nucleotide sequence ID" value="NZ_FOVR01000012.1"/>
</dbReference>
<accession>A0A1I5JUX6</accession>
<evidence type="ECO:0000259" key="5">
    <source>
        <dbReference type="PROSITE" id="PS50931"/>
    </source>
</evidence>
<keyword evidence="3 6" id="KW-0238">DNA-binding</keyword>
<protein>
    <submittedName>
        <fullName evidence="6">DNA-binding transcriptional regulator, LysR family</fullName>
    </submittedName>
</protein>
<feature type="domain" description="HTH lysR-type" evidence="5">
    <location>
        <begin position="1"/>
        <end position="57"/>
    </location>
</feature>
<dbReference type="PRINTS" id="PR00039">
    <property type="entry name" value="HTHLYSR"/>
</dbReference>
<dbReference type="InterPro" id="IPR036388">
    <property type="entry name" value="WH-like_DNA-bd_sf"/>
</dbReference>
<dbReference type="PROSITE" id="PS50931">
    <property type="entry name" value="HTH_LYSR"/>
    <property type="match status" value="1"/>
</dbReference>
<proteinExistence type="inferred from homology"/>
<dbReference type="Pfam" id="PF00126">
    <property type="entry name" value="HTH_1"/>
    <property type="match status" value="1"/>
</dbReference>
<dbReference type="PANTHER" id="PTHR30419:SF8">
    <property type="entry name" value="NITROGEN ASSIMILATION TRANSCRIPTIONAL ACTIVATOR-RELATED"/>
    <property type="match status" value="1"/>
</dbReference>
<dbReference type="Gene3D" id="1.10.10.10">
    <property type="entry name" value="Winged helix-like DNA-binding domain superfamily/Winged helix DNA-binding domain"/>
    <property type="match status" value="1"/>
</dbReference>
<sequence>MDRTLEQFLEVADAGSFAAASSKLLISQPALTYNIKKLEEKMKVKLFKRSSRGVRLTTYGETLYKSAHLMRRIYANAIDNIDQLREEREHGISIGTGYSTWTQFFKDYLIKHHQAFPKVSINVSVGNMMACMDHLLAGDISLFVGHIIPDFNKRSEVEFIPLGMAADAYYVRPEHPLLAEPRHREEITQWPTCIAVQPEDRQLGQRADANEPRSDWFGHTFMSNSMTACVDMVLETDMVLVHSTQLNSFLSSKGLVQVEMAPDEEIPRWLMGIYVLLERKSDPRIVEVIEAIQAFAPNFGFEPEE</sequence>
<dbReference type="AlphaFoldDB" id="A0A1I5JUX6"/>
<dbReference type="GO" id="GO:0003700">
    <property type="term" value="F:DNA-binding transcription factor activity"/>
    <property type="evidence" value="ECO:0007669"/>
    <property type="project" value="InterPro"/>
</dbReference>
<evidence type="ECO:0000256" key="2">
    <source>
        <dbReference type="ARBA" id="ARBA00023015"/>
    </source>
</evidence>
<dbReference type="OrthoDB" id="9811588at2"/>
<dbReference type="Proteomes" id="UP000199236">
    <property type="component" value="Unassembled WGS sequence"/>
</dbReference>
<comment type="similarity">
    <text evidence="1">Belongs to the LysR transcriptional regulatory family.</text>
</comment>
<dbReference type="InterPro" id="IPR000847">
    <property type="entry name" value="LysR_HTH_N"/>
</dbReference>
<keyword evidence="4" id="KW-0804">Transcription</keyword>
<gene>
    <name evidence="6" type="ORF">SAMN04488056_112110</name>
</gene>
<dbReference type="SUPFAM" id="SSF53850">
    <property type="entry name" value="Periplasmic binding protein-like II"/>
    <property type="match status" value="1"/>
</dbReference>
<dbReference type="GO" id="GO:0005829">
    <property type="term" value="C:cytosol"/>
    <property type="evidence" value="ECO:0007669"/>
    <property type="project" value="TreeGrafter"/>
</dbReference>
<dbReference type="PANTHER" id="PTHR30419">
    <property type="entry name" value="HTH-TYPE TRANSCRIPTIONAL REGULATOR YBHD"/>
    <property type="match status" value="1"/>
</dbReference>
<dbReference type="STRING" id="655353.SAMN04488056_112110"/>
<evidence type="ECO:0000313" key="7">
    <source>
        <dbReference type="Proteomes" id="UP000199236"/>
    </source>
</evidence>
<dbReference type="FunFam" id="1.10.10.10:FF:000001">
    <property type="entry name" value="LysR family transcriptional regulator"/>
    <property type="match status" value="1"/>
</dbReference>
<dbReference type="EMBL" id="FOVR01000012">
    <property type="protein sequence ID" value="SFO76520.1"/>
    <property type="molecule type" value="Genomic_DNA"/>
</dbReference>
<dbReference type="Gene3D" id="3.40.190.10">
    <property type="entry name" value="Periplasmic binding protein-like II"/>
    <property type="match status" value="1"/>
</dbReference>
<dbReference type="GO" id="GO:0003677">
    <property type="term" value="F:DNA binding"/>
    <property type="evidence" value="ECO:0007669"/>
    <property type="project" value="UniProtKB-KW"/>
</dbReference>
<evidence type="ECO:0000256" key="1">
    <source>
        <dbReference type="ARBA" id="ARBA00009437"/>
    </source>
</evidence>
<dbReference type="InterPro" id="IPR036390">
    <property type="entry name" value="WH_DNA-bd_sf"/>
</dbReference>
<dbReference type="Pfam" id="PF03466">
    <property type="entry name" value="LysR_substrate"/>
    <property type="match status" value="1"/>
</dbReference>
<dbReference type="SUPFAM" id="SSF46785">
    <property type="entry name" value="Winged helix' DNA-binding domain"/>
    <property type="match status" value="1"/>
</dbReference>
<reference evidence="6 7" key="1">
    <citation type="submission" date="2016-10" db="EMBL/GenBank/DDBJ databases">
        <authorList>
            <person name="de Groot N.N."/>
        </authorList>
    </citation>
    <scope>NUCLEOTIDE SEQUENCE [LARGE SCALE GENOMIC DNA]</scope>
    <source>
        <strain evidence="6 7">CGMCC 1.9157</strain>
    </source>
</reference>
<dbReference type="InterPro" id="IPR050950">
    <property type="entry name" value="HTH-type_LysR_regulators"/>
</dbReference>
<name>A0A1I5JUX6_9HYPH</name>
<dbReference type="InterPro" id="IPR005119">
    <property type="entry name" value="LysR_subst-bd"/>
</dbReference>
<evidence type="ECO:0000256" key="3">
    <source>
        <dbReference type="ARBA" id="ARBA00023125"/>
    </source>
</evidence>